<keyword evidence="3" id="KW-1185">Reference proteome</keyword>
<reference evidence="2" key="2">
    <citation type="journal article" date="2023" name="Int. J. Mol. Sci.">
        <title>De Novo Assembly and Annotation of 11 Diverse Shrub Willow (Salix) Genomes Reveals Novel Gene Organization in Sex-Linked Regions.</title>
        <authorList>
            <person name="Hyden B."/>
            <person name="Feng K."/>
            <person name="Yates T.B."/>
            <person name="Jawdy S."/>
            <person name="Cereghino C."/>
            <person name="Smart L.B."/>
            <person name="Muchero W."/>
        </authorList>
    </citation>
    <scope>NUCLEOTIDE SEQUENCE</scope>
    <source>
        <tissue evidence="2">Shoot tip</tissue>
    </source>
</reference>
<dbReference type="AlphaFoldDB" id="A0A9Q0W1V8"/>
<protein>
    <submittedName>
        <fullName evidence="2">ABC1 FAMILY PROTEIN</fullName>
    </submittedName>
</protein>
<dbReference type="InterPro" id="IPR001466">
    <property type="entry name" value="Beta-lactam-related"/>
</dbReference>
<sequence length="221" mass="25518">MFLATAEGDHVALLSSFSEMGLKLRLDFPEQAMDFISVFFRTSTSASEAAEYAKSLGEQRARNMKVLPEKMNLSQRKLNDSIRLMHFLVIWTFYHVDARIVYHDIMRPFAESVLQEKLNLNENIADIWPEFGTNGKNLYQDWDECLKRIAMSAPETEPGQEQLYHYLSFGWLCGGIMEHASGKKFQEILEEAIVRPPQHWRRAICWNSSRCGISTCISDSR</sequence>
<dbReference type="Gene3D" id="3.40.710.10">
    <property type="entry name" value="DD-peptidase/beta-lactamase superfamily"/>
    <property type="match status" value="1"/>
</dbReference>
<dbReference type="Proteomes" id="UP001151752">
    <property type="component" value="Chromosome 18"/>
</dbReference>
<feature type="domain" description="Beta-lactamase-related" evidence="1">
    <location>
        <begin position="134"/>
        <end position="196"/>
    </location>
</feature>
<dbReference type="EMBL" id="JAPFFM010000006">
    <property type="protein sequence ID" value="KAJ6758814.1"/>
    <property type="molecule type" value="Genomic_DNA"/>
</dbReference>
<proteinExistence type="predicted"/>
<name>A0A9Q0W1V8_9ROSI</name>
<evidence type="ECO:0000313" key="2">
    <source>
        <dbReference type="EMBL" id="KAJ6758814.1"/>
    </source>
</evidence>
<dbReference type="Pfam" id="PF00144">
    <property type="entry name" value="Beta-lactamase"/>
    <property type="match status" value="1"/>
</dbReference>
<evidence type="ECO:0000313" key="3">
    <source>
        <dbReference type="Proteomes" id="UP001151752"/>
    </source>
</evidence>
<dbReference type="SUPFAM" id="SSF56601">
    <property type="entry name" value="beta-lactamase/transpeptidase-like"/>
    <property type="match status" value="1"/>
</dbReference>
<dbReference type="PANTHER" id="PTHR43319:SF3">
    <property type="entry name" value="BETA-LACTAMASE-RELATED DOMAIN-CONTAINING PROTEIN"/>
    <property type="match status" value="1"/>
</dbReference>
<accession>A0A9Q0W1V8</accession>
<dbReference type="InterPro" id="IPR012338">
    <property type="entry name" value="Beta-lactam/transpept-like"/>
</dbReference>
<reference evidence="2" key="1">
    <citation type="submission" date="2022-11" db="EMBL/GenBank/DDBJ databases">
        <authorList>
            <person name="Hyden B.L."/>
            <person name="Feng K."/>
            <person name="Yates T."/>
            <person name="Jawdy S."/>
            <person name="Smart L.B."/>
            <person name="Muchero W."/>
        </authorList>
    </citation>
    <scope>NUCLEOTIDE SEQUENCE</scope>
    <source>
        <tissue evidence="2">Shoot tip</tissue>
    </source>
</reference>
<comment type="caution">
    <text evidence="2">The sequence shown here is derived from an EMBL/GenBank/DDBJ whole genome shotgun (WGS) entry which is preliminary data.</text>
</comment>
<dbReference type="PANTHER" id="PTHR43319">
    <property type="entry name" value="BETA-LACTAMASE-RELATED"/>
    <property type="match status" value="1"/>
</dbReference>
<dbReference type="InterPro" id="IPR052907">
    <property type="entry name" value="Beta-lactamase/esterase"/>
</dbReference>
<gene>
    <name evidence="2" type="ORF">OIU74_025469</name>
</gene>
<organism evidence="2 3">
    <name type="scientific">Salix koriyanagi</name>
    <dbReference type="NCBI Taxonomy" id="2511006"/>
    <lineage>
        <taxon>Eukaryota</taxon>
        <taxon>Viridiplantae</taxon>
        <taxon>Streptophyta</taxon>
        <taxon>Embryophyta</taxon>
        <taxon>Tracheophyta</taxon>
        <taxon>Spermatophyta</taxon>
        <taxon>Magnoliopsida</taxon>
        <taxon>eudicotyledons</taxon>
        <taxon>Gunneridae</taxon>
        <taxon>Pentapetalae</taxon>
        <taxon>rosids</taxon>
        <taxon>fabids</taxon>
        <taxon>Malpighiales</taxon>
        <taxon>Salicaceae</taxon>
        <taxon>Saliceae</taxon>
        <taxon>Salix</taxon>
    </lineage>
</organism>
<evidence type="ECO:0000259" key="1">
    <source>
        <dbReference type="Pfam" id="PF00144"/>
    </source>
</evidence>